<dbReference type="Pfam" id="PF00636">
    <property type="entry name" value="Ribonuclease_3"/>
    <property type="match status" value="1"/>
</dbReference>
<feature type="domain" description="RNase III" evidence="2">
    <location>
        <begin position="65"/>
        <end position="172"/>
    </location>
</feature>
<dbReference type="SMART" id="SM00535">
    <property type="entry name" value="RIBOc"/>
    <property type="match status" value="1"/>
</dbReference>
<dbReference type="PANTHER" id="PTHR14950:SF37">
    <property type="entry name" value="ENDORIBONUCLEASE DICER"/>
    <property type="match status" value="1"/>
</dbReference>
<reference evidence="3 4" key="1">
    <citation type="submission" date="2015-07" db="EMBL/GenBank/DDBJ databases">
        <authorList>
            <person name="Cajimat M.N.B."/>
            <person name="Milazzo M.L."/>
            <person name="Fulhorst C.F."/>
        </authorList>
    </citation>
    <scope>NUCLEOTIDE SEQUENCE [LARGE SCALE GENOMIC DNA]</scope>
    <source>
        <strain evidence="3">Single colony</strain>
    </source>
</reference>
<dbReference type="Gene3D" id="1.10.1520.10">
    <property type="entry name" value="Ribonuclease III domain"/>
    <property type="match status" value="1"/>
</dbReference>
<proteinExistence type="predicted"/>
<dbReference type="InterPro" id="IPR036389">
    <property type="entry name" value="RNase_III_sf"/>
</dbReference>
<dbReference type="GO" id="GO:0004525">
    <property type="term" value="F:ribonuclease III activity"/>
    <property type="evidence" value="ECO:0007669"/>
    <property type="project" value="InterPro"/>
</dbReference>
<dbReference type="AlphaFoldDB" id="A0A0K3CBA8"/>
<gene>
    <name evidence="3" type="primary">FGENESH: predicted gene_3.122</name>
    <name evidence="3" type="ORF">BN2166_0016710</name>
</gene>
<evidence type="ECO:0000313" key="3">
    <source>
        <dbReference type="EMBL" id="CTR05810.1"/>
    </source>
</evidence>
<dbReference type="Proteomes" id="UP000199069">
    <property type="component" value="Unassembled WGS sequence"/>
</dbReference>
<evidence type="ECO:0000256" key="1">
    <source>
        <dbReference type="ARBA" id="ARBA00022801"/>
    </source>
</evidence>
<dbReference type="STRING" id="5286.A0A0K3CBA8"/>
<keyword evidence="4" id="KW-1185">Reference proteome</keyword>
<dbReference type="PANTHER" id="PTHR14950">
    <property type="entry name" value="DICER-RELATED"/>
    <property type="match status" value="1"/>
</dbReference>
<sequence length="678" mass="76321">MTSSPPSQIHPSERLEVPARLEWAPSDWAFDATKLPPLPAIRDPALAEQARMSKDYAGWRDGRQSNYSRADEIASYRRLEWLGDSQLSALVSSELFMRYPDMGSAVLSKIRSFLTSNHTYSYLARAYSLDLALLQPPPPKKPGKFWRSLSETQNVAADLFEAHIGALLVEGRDNCVRDWLRTFLVLNRDELDRRISEHEAFLQAADEMPQRFKKKRALNALVFDGGSEVEEALKAVWYVWRQSWFDARTWADVRRPRRAVLLDAHRDRIDIALLTTTDLTKLGDDARSIVLSDESAPFSEIIALVRSVRKTERDAKLVFRRMARAAQKEVHVHLLRRSTPEQIKFFRGSHIFSVDAQGILIHRYLPRPDHPALDLFFDLDMVLARPDLDWLTRRPDPSRPLTPEEFSKLRLDDLIVAKEKSPLYLGRLDLTRSYSDELEFRALGTITDTSIAVRNPAKRGVKRGGDGVAVQQGVRVDRQGKYGTYRNLNNPSSFSYSSLHRLLADERLPNTAILSLVETLAPSLLCEWQESTIEADMPSFSTYAVGGTASAMRGWRAVQHIEKKGDASWTWTLGFGGREEAPRGTGGFVVTAYGGMRPVAVEGGVGTGFFFRGEKDMHGTVSPYTPHGCVLVLSPPHVNADTRVLAPEARQKIETAAMERAVSFGTSEKRAEKVFRSG</sequence>
<dbReference type="PROSITE" id="PS50142">
    <property type="entry name" value="RNASE_3_2"/>
    <property type="match status" value="1"/>
</dbReference>
<evidence type="ECO:0000313" key="4">
    <source>
        <dbReference type="Proteomes" id="UP000199069"/>
    </source>
</evidence>
<dbReference type="GO" id="GO:0006396">
    <property type="term" value="P:RNA processing"/>
    <property type="evidence" value="ECO:0007669"/>
    <property type="project" value="InterPro"/>
</dbReference>
<name>A0A0K3CBA8_RHOTO</name>
<evidence type="ECO:0000259" key="2">
    <source>
        <dbReference type="PROSITE" id="PS50142"/>
    </source>
</evidence>
<accession>A0A0K3CBA8</accession>
<keyword evidence="1" id="KW-0378">Hydrolase</keyword>
<dbReference type="InterPro" id="IPR000999">
    <property type="entry name" value="RNase_III_dom"/>
</dbReference>
<protein>
    <submittedName>
        <fullName evidence="3">BY PROTMAP: gi|342319103|gb|EGU11054.1| Proteophosphoglycan ppg4 [Rhodotorula glutinis ATCC 204091]</fullName>
    </submittedName>
</protein>
<dbReference type="EMBL" id="CWKI01000003">
    <property type="protein sequence ID" value="CTR05810.1"/>
    <property type="molecule type" value="Genomic_DNA"/>
</dbReference>
<dbReference type="CDD" id="cd00593">
    <property type="entry name" value="RIBOc"/>
    <property type="match status" value="1"/>
</dbReference>
<organism evidence="3 4">
    <name type="scientific">Rhodotorula toruloides</name>
    <name type="common">Yeast</name>
    <name type="synonym">Rhodosporidium toruloides</name>
    <dbReference type="NCBI Taxonomy" id="5286"/>
    <lineage>
        <taxon>Eukaryota</taxon>
        <taxon>Fungi</taxon>
        <taxon>Dikarya</taxon>
        <taxon>Basidiomycota</taxon>
        <taxon>Pucciniomycotina</taxon>
        <taxon>Microbotryomycetes</taxon>
        <taxon>Sporidiobolales</taxon>
        <taxon>Sporidiobolaceae</taxon>
        <taxon>Rhodotorula</taxon>
    </lineage>
</organism>
<dbReference type="SUPFAM" id="SSF69065">
    <property type="entry name" value="RNase III domain-like"/>
    <property type="match status" value="1"/>
</dbReference>